<dbReference type="EMBL" id="CP120371">
    <property type="protein sequence ID" value="WEX81854.1"/>
    <property type="molecule type" value="Genomic_DNA"/>
</dbReference>
<dbReference type="PROSITE" id="PS51462">
    <property type="entry name" value="NUDIX"/>
    <property type="match status" value="1"/>
</dbReference>
<keyword evidence="2 3" id="KW-0378">Hydrolase</keyword>
<proteinExistence type="inferred from homology"/>
<evidence type="ECO:0000256" key="1">
    <source>
        <dbReference type="ARBA" id="ARBA00001946"/>
    </source>
</evidence>
<dbReference type="InterPro" id="IPR015797">
    <property type="entry name" value="NUDIX_hydrolase-like_dom_sf"/>
</dbReference>
<protein>
    <submittedName>
        <fullName evidence="5">NUDIX hydrolase</fullName>
    </submittedName>
</protein>
<dbReference type="InterPro" id="IPR020084">
    <property type="entry name" value="NUDIX_hydrolase_CS"/>
</dbReference>
<dbReference type="SUPFAM" id="SSF55811">
    <property type="entry name" value="Nudix"/>
    <property type="match status" value="1"/>
</dbReference>
<keyword evidence="6" id="KW-1185">Reference proteome</keyword>
<dbReference type="CDD" id="cd04673">
    <property type="entry name" value="NUDIX_ADPRase"/>
    <property type="match status" value="1"/>
</dbReference>
<dbReference type="GO" id="GO:0016787">
    <property type="term" value="F:hydrolase activity"/>
    <property type="evidence" value="ECO:0007669"/>
    <property type="project" value="UniProtKB-KW"/>
</dbReference>
<comment type="similarity">
    <text evidence="3">Belongs to the Nudix hydrolase family.</text>
</comment>
<reference evidence="5 6" key="1">
    <citation type="submission" date="2023-03" db="EMBL/GenBank/DDBJ databases">
        <authorList>
            <person name="Kaur S."/>
            <person name="Espinosa-Saiz D."/>
            <person name="Velazquez E."/>
            <person name="Menendez E."/>
            <person name="diCenzo G.C."/>
        </authorList>
    </citation>
    <scope>NUCLEOTIDE SEQUENCE [LARGE SCALE GENOMIC DNA]</scope>
    <source>
        <strain evidence="5 6">LMG 27395</strain>
    </source>
</reference>
<evidence type="ECO:0000259" key="4">
    <source>
        <dbReference type="PROSITE" id="PS51462"/>
    </source>
</evidence>
<dbReference type="RefSeq" id="WP_280732609.1">
    <property type="nucleotide sequence ID" value="NZ_CP120368.1"/>
</dbReference>
<name>A0ABY8CT81_9HYPH</name>
<organism evidence="5 6">
    <name type="scientific">Sinorhizobium numidicum</name>
    <dbReference type="NCBI Taxonomy" id="680248"/>
    <lineage>
        <taxon>Bacteria</taxon>
        <taxon>Pseudomonadati</taxon>
        <taxon>Pseudomonadota</taxon>
        <taxon>Alphaproteobacteria</taxon>
        <taxon>Hyphomicrobiales</taxon>
        <taxon>Rhizobiaceae</taxon>
        <taxon>Sinorhizobium/Ensifer group</taxon>
        <taxon>Sinorhizobium</taxon>
    </lineage>
</organism>
<dbReference type="PANTHER" id="PTHR43736:SF1">
    <property type="entry name" value="DIHYDRONEOPTERIN TRIPHOSPHATE DIPHOSPHATASE"/>
    <property type="match status" value="1"/>
</dbReference>
<dbReference type="PROSITE" id="PS00893">
    <property type="entry name" value="NUDIX_BOX"/>
    <property type="match status" value="1"/>
</dbReference>
<comment type="cofactor">
    <cofactor evidence="1">
        <name>Mg(2+)</name>
        <dbReference type="ChEBI" id="CHEBI:18420"/>
    </cofactor>
</comment>
<evidence type="ECO:0000256" key="3">
    <source>
        <dbReference type="RuleBase" id="RU003476"/>
    </source>
</evidence>
<feature type="domain" description="Nudix hydrolase" evidence="4">
    <location>
        <begin position="5"/>
        <end position="134"/>
    </location>
</feature>
<dbReference type="PRINTS" id="PR00502">
    <property type="entry name" value="NUDIXFAMILY"/>
</dbReference>
<gene>
    <name evidence="5" type="ORF">PYH38_004062</name>
</gene>
<dbReference type="InterPro" id="IPR020476">
    <property type="entry name" value="Nudix_hydrolase"/>
</dbReference>
<evidence type="ECO:0000256" key="2">
    <source>
        <dbReference type="ARBA" id="ARBA00022801"/>
    </source>
</evidence>
<dbReference type="Pfam" id="PF00293">
    <property type="entry name" value="NUDIX"/>
    <property type="match status" value="1"/>
</dbReference>
<dbReference type="InterPro" id="IPR000086">
    <property type="entry name" value="NUDIX_hydrolase_dom"/>
</dbReference>
<evidence type="ECO:0000313" key="6">
    <source>
        <dbReference type="Proteomes" id="UP001235547"/>
    </source>
</evidence>
<accession>A0ABY8CT81</accession>
<dbReference type="Gene3D" id="3.90.79.10">
    <property type="entry name" value="Nucleoside Triphosphate Pyrophosphohydrolase"/>
    <property type="match status" value="1"/>
</dbReference>
<dbReference type="Proteomes" id="UP001235547">
    <property type="component" value="Chromosome 1"/>
</dbReference>
<evidence type="ECO:0000313" key="5">
    <source>
        <dbReference type="EMBL" id="WEX81854.1"/>
    </source>
</evidence>
<dbReference type="PANTHER" id="PTHR43736">
    <property type="entry name" value="ADP-RIBOSE PYROPHOSPHATASE"/>
    <property type="match status" value="1"/>
</dbReference>
<sequence length="156" mass="16889">MTLIQPELASSAILERDGHYLLVRRANPPSADMYAFPGGRAEPGETPAETALRELAEETGIRARDPVLFETYDLPGKESEGRHFLLSVFTVEADPASVAIASDDAAGLGWFTPEEIFTLPIPESVRQCVERLAGVRSPYPHHAGLATGTDSELMDP</sequence>